<sequence>MRPVLAAFALALSCAAAPAIAQIKPPSDHAAGLVSHRAIYDLRLADGSGSKAPASATGRIAYDFAADCGGYAQTLRQVVDMQPNEGDERITETRSTTFEDADGADFRFSTARPASQGGDVDGSAQRDADGISIALSRPEPFRLSTQSDVLFPTQHIERIIEAARRGDKVMLARVYDGSDNGRHIYNVTTIIGKPARGPDADQGAQGPAFRNVARWPVAVAYFPADRRDGLPDYVLSFDLYENGVSTNLRLDYGDFVLRGELTRIEFPPAARCGR</sequence>
<name>A0ABS9Z6C7_9HYPH</name>
<dbReference type="RefSeq" id="WP_243066915.1">
    <property type="nucleotide sequence ID" value="NZ_JAIVFK010000010.1"/>
</dbReference>
<organism evidence="2 3">
    <name type="scientific">Candidatus Rhodoblastus alkanivorans</name>
    <dbReference type="NCBI Taxonomy" id="2954117"/>
    <lineage>
        <taxon>Bacteria</taxon>
        <taxon>Pseudomonadati</taxon>
        <taxon>Pseudomonadota</taxon>
        <taxon>Alphaproteobacteria</taxon>
        <taxon>Hyphomicrobiales</taxon>
        <taxon>Rhodoblastaceae</taxon>
        <taxon>Rhodoblastus</taxon>
    </lineage>
</organism>
<dbReference type="EMBL" id="JAIVFP010000001">
    <property type="protein sequence ID" value="MCI4682935.1"/>
    <property type="molecule type" value="Genomic_DNA"/>
</dbReference>
<keyword evidence="3" id="KW-1185">Reference proteome</keyword>
<dbReference type="Pfam" id="PF08904">
    <property type="entry name" value="EipB_like"/>
    <property type="match status" value="1"/>
</dbReference>
<evidence type="ECO:0000313" key="2">
    <source>
        <dbReference type="EMBL" id="MCI4682935.1"/>
    </source>
</evidence>
<protein>
    <submittedName>
        <fullName evidence="2">Cell envelope integrity EipB family protein</fullName>
    </submittedName>
</protein>
<evidence type="ECO:0000313" key="3">
    <source>
        <dbReference type="Proteomes" id="UP001139104"/>
    </source>
</evidence>
<proteinExistence type="predicted"/>
<feature type="signal peptide" evidence="1">
    <location>
        <begin position="1"/>
        <end position="21"/>
    </location>
</feature>
<comment type="caution">
    <text evidence="2">The sequence shown here is derived from an EMBL/GenBank/DDBJ whole genome shotgun (WGS) entry which is preliminary data.</text>
</comment>
<feature type="chain" id="PRO_5045955744" evidence="1">
    <location>
        <begin position="22"/>
        <end position="274"/>
    </location>
</feature>
<accession>A0ABS9Z6C7</accession>
<gene>
    <name evidence="2" type="ORF">K2U94_09185</name>
</gene>
<keyword evidence="1" id="KW-0732">Signal</keyword>
<dbReference type="InterPro" id="IPR015000">
    <property type="entry name" value="EipB-like"/>
</dbReference>
<dbReference type="Proteomes" id="UP001139104">
    <property type="component" value="Unassembled WGS sequence"/>
</dbReference>
<evidence type="ECO:0000256" key="1">
    <source>
        <dbReference type="SAM" id="SignalP"/>
    </source>
</evidence>
<reference evidence="2" key="1">
    <citation type="journal article" date="2022" name="ISME J.">
        <title>Identification of active gaseous-alkane degraders at natural gas seeps.</title>
        <authorList>
            <person name="Farhan Ul Haque M."/>
            <person name="Hernandez M."/>
            <person name="Crombie A.T."/>
            <person name="Murrell J.C."/>
        </authorList>
    </citation>
    <scope>NUCLEOTIDE SEQUENCE</scope>
    <source>
        <strain evidence="2">PC2</strain>
    </source>
</reference>